<reference evidence="2 3" key="1">
    <citation type="submission" date="2017-05" db="EMBL/GenBank/DDBJ databases">
        <title>Vagococcus spp. assemblies.</title>
        <authorList>
            <person name="Gulvik C.A."/>
        </authorList>
    </citation>
    <scope>NUCLEOTIDE SEQUENCE [LARGE SCALE GENOMIC DNA]</scope>
    <source>
        <strain evidence="2 3">LMG 24798</strain>
    </source>
</reference>
<dbReference type="Proteomes" id="UP000286773">
    <property type="component" value="Unassembled WGS sequence"/>
</dbReference>
<gene>
    <name evidence="2" type="ORF">CBF27_08320</name>
</gene>
<comment type="caution">
    <text evidence="2">The sequence shown here is derived from an EMBL/GenBank/DDBJ whole genome shotgun (WGS) entry which is preliminary data.</text>
</comment>
<dbReference type="InterPro" id="IPR012454">
    <property type="entry name" value="DUF1659"/>
</dbReference>
<evidence type="ECO:0000259" key="1">
    <source>
        <dbReference type="Pfam" id="PF07872"/>
    </source>
</evidence>
<evidence type="ECO:0000313" key="3">
    <source>
        <dbReference type="Proteomes" id="UP000286773"/>
    </source>
</evidence>
<feature type="domain" description="DUF1659" evidence="1">
    <location>
        <begin position="12"/>
        <end position="63"/>
    </location>
</feature>
<organism evidence="2 3">
    <name type="scientific">Vagococcus acidifermentans</name>
    <dbReference type="NCBI Taxonomy" id="564710"/>
    <lineage>
        <taxon>Bacteria</taxon>
        <taxon>Bacillati</taxon>
        <taxon>Bacillota</taxon>
        <taxon>Bacilli</taxon>
        <taxon>Lactobacillales</taxon>
        <taxon>Enterococcaceae</taxon>
        <taxon>Vagococcus</taxon>
    </lineage>
</organism>
<name>A0A430ATU3_9ENTE</name>
<sequence>MPPVFEAKQADLYFNVAGEEKPRKQTVSYLTEESSGENIVRFGQLIAQLSPDTLSSVVVIDKQRYVV</sequence>
<dbReference type="OrthoDB" id="2200170at2"/>
<dbReference type="Pfam" id="PF07872">
    <property type="entry name" value="DUF1659"/>
    <property type="match status" value="1"/>
</dbReference>
<protein>
    <recommendedName>
        <fullName evidence="1">DUF1659 domain-containing protein</fullName>
    </recommendedName>
</protein>
<accession>A0A430ATU3</accession>
<dbReference type="AlphaFoldDB" id="A0A430ATU3"/>
<dbReference type="EMBL" id="NGKC01000008">
    <property type="protein sequence ID" value="RSU11489.1"/>
    <property type="molecule type" value="Genomic_DNA"/>
</dbReference>
<evidence type="ECO:0000313" key="2">
    <source>
        <dbReference type="EMBL" id="RSU11489.1"/>
    </source>
</evidence>
<dbReference type="RefSeq" id="WP_126813853.1">
    <property type="nucleotide sequence ID" value="NZ_NGKC01000008.1"/>
</dbReference>
<keyword evidence="3" id="KW-1185">Reference proteome</keyword>
<proteinExistence type="predicted"/>